<feature type="transmembrane region" description="Helical" evidence="5">
    <location>
        <begin position="289"/>
        <end position="309"/>
    </location>
</feature>
<evidence type="ECO:0000259" key="6">
    <source>
        <dbReference type="Pfam" id="PF00916"/>
    </source>
</evidence>
<feature type="domain" description="SLC26A/SulP transporter" evidence="6">
    <location>
        <begin position="171"/>
        <end position="380"/>
    </location>
</feature>
<name>A0A433SJV1_ELYCH</name>
<comment type="subcellular location">
    <subcellularLocation>
        <location evidence="1">Membrane</location>
        <topology evidence="1">Multi-pass membrane protein</topology>
    </subcellularLocation>
</comment>
<dbReference type="AlphaFoldDB" id="A0A433SJV1"/>
<dbReference type="InterPro" id="IPR052706">
    <property type="entry name" value="Membrane-Transporter-like"/>
</dbReference>
<keyword evidence="2 5" id="KW-0812">Transmembrane</keyword>
<dbReference type="EMBL" id="RQTK01001696">
    <property type="protein sequence ID" value="RUS69398.1"/>
    <property type="molecule type" value="Genomic_DNA"/>
</dbReference>
<keyword evidence="4 5" id="KW-0472">Membrane</keyword>
<dbReference type="GO" id="GO:0016020">
    <property type="term" value="C:membrane"/>
    <property type="evidence" value="ECO:0007669"/>
    <property type="project" value="UniProtKB-SubCell"/>
</dbReference>
<comment type="caution">
    <text evidence="7">The sequence shown here is derived from an EMBL/GenBank/DDBJ whole genome shotgun (WGS) entry which is preliminary data.</text>
</comment>
<dbReference type="Pfam" id="PF00916">
    <property type="entry name" value="Sulfate_transp"/>
    <property type="match status" value="2"/>
</dbReference>
<dbReference type="OrthoDB" id="10066573at2759"/>
<evidence type="ECO:0000313" key="7">
    <source>
        <dbReference type="EMBL" id="RUS69398.1"/>
    </source>
</evidence>
<feature type="transmembrane region" description="Helical" evidence="5">
    <location>
        <begin position="46"/>
        <end position="63"/>
    </location>
</feature>
<feature type="transmembrane region" description="Helical" evidence="5">
    <location>
        <begin position="167"/>
        <end position="183"/>
    </location>
</feature>
<evidence type="ECO:0000256" key="3">
    <source>
        <dbReference type="ARBA" id="ARBA00022989"/>
    </source>
</evidence>
<feature type="transmembrane region" description="Helical" evidence="5">
    <location>
        <begin position="376"/>
        <end position="400"/>
    </location>
</feature>
<keyword evidence="3 5" id="KW-1133">Transmembrane helix</keyword>
<keyword evidence="8" id="KW-1185">Reference proteome</keyword>
<protein>
    <recommendedName>
        <fullName evidence="6">SLC26A/SulP transporter domain-containing protein</fullName>
    </recommendedName>
</protein>
<feature type="domain" description="SLC26A/SulP transporter" evidence="6">
    <location>
        <begin position="16"/>
        <end position="163"/>
    </location>
</feature>
<reference evidence="7 8" key="1">
    <citation type="submission" date="2019-01" db="EMBL/GenBank/DDBJ databases">
        <title>A draft genome assembly of the solar-powered sea slug Elysia chlorotica.</title>
        <authorList>
            <person name="Cai H."/>
            <person name="Li Q."/>
            <person name="Fang X."/>
            <person name="Li J."/>
            <person name="Curtis N.E."/>
            <person name="Altenburger A."/>
            <person name="Shibata T."/>
            <person name="Feng M."/>
            <person name="Maeda T."/>
            <person name="Schwartz J.A."/>
            <person name="Shigenobu S."/>
            <person name="Lundholm N."/>
            <person name="Nishiyama T."/>
            <person name="Yang H."/>
            <person name="Hasebe M."/>
            <person name="Li S."/>
            <person name="Pierce S.K."/>
            <person name="Wang J."/>
        </authorList>
    </citation>
    <scope>NUCLEOTIDE SEQUENCE [LARGE SCALE GENOMIC DNA]</scope>
    <source>
        <strain evidence="7">EC2010</strain>
        <tissue evidence="7">Whole organism of an adult</tissue>
    </source>
</reference>
<dbReference type="InterPro" id="IPR011547">
    <property type="entry name" value="SLC26A/SulP_dom"/>
</dbReference>
<evidence type="ECO:0000313" key="8">
    <source>
        <dbReference type="Proteomes" id="UP000271974"/>
    </source>
</evidence>
<accession>A0A433SJV1</accession>
<evidence type="ECO:0000256" key="4">
    <source>
        <dbReference type="ARBA" id="ARBA00023136"/>
    </source>
</evidence>
<evidence type="ECO:0000256" key="1">
    <source>
        <dbReference type="ARBA" id="ARBA00004141"/>
    </source>
</evidence>
<dbReference type="STRING" id="188477.A0A433SJV1"/>
<feature type="non-terminal residue" evidence="7">
    <location>
        <position position="403"/>
    </location>
</feature>
<feature type="transmembrane region" description="Helical" evidence="5">
    <location>
        <begin position="329"/>
        <end position="355"/>
    </location>
</feature>
<gene>
    <name evidence="7" type="ORF">EGW08_022837</name>
</gene>
<evidence type="ECO:0000256" key="5">
    <source>
        <dbReference type="SAM" id="Phobius"/>
    </source>
</evidence>
<sequence length="403" mass="42595">FTLLDYKNSFVGRNIKSDVLSGFVVAVALIPEAIAFSFIAGVSPTVGLYTAFILGLITALIGGKPGMVSGATGAVAVVLVGLGIQVKASMSPELLSHLVATNQLSSYILQYILLCAIMAGVVQILIGVFRLGKLIRLVPQPTMYGFVNGLAIVIALAQVHLFKGEGVAMYILVLITMLIVYFLPKYTDKVPSGLVAIIFVTAIVIIFKLDTKNVGDLADISGSFPSFVIPFNIPEIHLTMSSVMVVLPYAVIIALVGLIESLLTLSVLDEMDGKHGNGNQECIAQGTGNIVCGFFGGMAGCTMIGQSIINFTNGGRGRLSSLTAAVLLILFVVALSGYISFIPVAVLAGIMFMVCINTFEWESVNRIRYMPNSDKFVLVAVTVITVFSDLAIAVISGVIISAL</sequence>
<feature type="transmembrane region" description="Helical" evidence="5">
    <location>
        <begin position="108"/>
        <end position="131"/>
    </location>
</feature>
<organism evidence="7 8">
    <name type="scientific">Elysia chlorotica</name>
    <name type="common">Eastern emerald elysia</name>
    <name type="synonym">Sea slug</name>
    <dbReference type="NCBI Taxonomy" id="188477"/>
    <lineage>
        <taxon>Eukaryota</taxon>
        <taxon>Metazoa</taxon>
        <taxon>Spiralia</taxon>
        <taxon>Lophotrochozoa</taxon>
        <taxon>Mollusca</taxon>
        <taxon>Gastropoda</taxon>
        <taxon>Heterobranchia</taxon>
        <taxon>Euthyneura</taxon>
        <taxon>Panpulmonata</taxon>
        <taxon>Sacoglossa</taxon>
        <taxon>Placobranchoidea</taxon>
        <taxon>Plakobranchidae</taxon>
        <taxon>Elysia</taxon>
    </lineage>
</organism>
<feature type="transmembrane region" description="Helical" evidence="5">
    <location>
        <begin position="143"/>
        <end position="161"/>
    </location>
</feature>
<evidence type="ECO:0000256" key="2">
    <source>
        <dbReference type="ARBA" id="ARBA00022692"/>
    </source>
</evidence>
<feature type="transmembrane region" description="Helical" evidence="5">
    <location>
        <begin position="190"/>
        <end position="209"/>
    </location>
</feature>
<feature type="transmembrane region" description="Helical" evidence="5">
    <location>
        <begin position="70"/>
        <end position="88"/>
    </location>
</feature>
<feature type="transmembrane region" description="Helical" evidence="5">
    <location>
        <begin position="20"/>
        <end position="40"/>
    </location>
</feature>
<dbReference type="PANTHER" id="PTHR43310">
    <property type="entry name" value="SULFATE TRANSPORTER YBAR-RELATED"/>
    <property type="match status" value="1"/>
</dbReference>
<dbReference type="Proteomes" id="UP000271974">
    <property type="component" value="Unassembled WGS sequence"/>
</dbReference>
<proteinExistence type="predicted"/>
<dbReference type="PANTHER" id="PTHR43310:SF1">
    <property type="entry name" value="SULFATE TRANSPORTER YBAR-RELATED"/>
    <property type="match status" value="1"/>
</dbReference>
<feature type="non-terminal residue" evidence="7">
    <location>
        <position position="1"/>
    </location>
</feature>
<feature type="transmembrane region" description="Helical" evidence="5">
    <location>
        <begin position="246"/>
        <end position="268"/>
    </location>
</feature>